<dbReference type="InterPro" id="IPR020084">
    <property type="entry name" value="NUDIX_hydrolase_CS"/>
</dbReference>
<evidence type="ECO:0000313" key="5">
    <source>
        <dbReference type="EMBL" id="SAK53474.1"/>
    </source>
</evidence>
<dbReference type="EMBL" id="FCOX02000004">
    <property type="protein sequence ID" value="SAK53474.1"/>
    <property type="molecule type" value="Genomic_DNA"/>
</dbReference>
<dbReference type="RefSeq" id="WP_082883244.1">
    <property type="nucleotide sequence ID" value="NZ_FCOX02000004.1"/>
</dbReference>
<gene>
    <name evidence="5" type="ORF">AWB78_01329</name>
</gene>
<evidence type="ECO:0000256" key="1">
    <source>
        <dbReference type="ARBA" id="ARBA00001946"/>
    </source>
</evidence>
<dbReference type="Gene3D" id="3.90.79.10">
    <property type="entry name" value="Nucleoside Triphosphate Pyrophosphohydrolase"/>
    <property type="match status" value="1"/>
</dbReference>
<name>A0A158A6K6_9BURK</name>
<dbReference type="Pfam" id="PF00293">
    <property type="entry name" value="NUDIX"/>
    <property type="match status" value="1"/>
</dbReference>
<sequence length="575" mass="63210">MTSNDCAGILFRAPGPLYLLVERSDTGEWEQSGGHAEGDETPEQAAVRETVEEIGGCPEGIRWAVRRNEIPGAGGEYTCFLQNVPEPFKSQLNDEHTAWNWYAPDALPEKMHPEVARTIALVTGNELDIAKRMAAGELLSPQRFENMWLFDLRITGTGTSYRMALDEYVYRPPENFLTEEFRQRCNGLPVIFEHPKKNVLDSSEYRDRNIGSIFLPYLTDTEVRGVAKVFDSDGAELMLASHESTSPAVVFRDAGSTETVEVDGKSVLIEGKPSYLDHLAICEEGVWDKGGEPSGVNTGETQMDGMEEQVPAWADAFMKSCADSFGQLNARMDSITNKGGDEMPTKPLTDSAEGAAEKEGEKEMHLEREAESDIEKAVKAGEAEHGDEKRADSAEKEGEEEKADAAARADSQKRLERENADLRAQIKRMDGTLSTLTRPLSATDRDSLAQAQTRADSVMSMFGNSASAPLHGESPIDYRRRLASSLQKHSAEMKGVKLEALDGAMFKMAEDRIYADAQTAAMNPAEAPAGRLVEHVSHDVAGRKITRFSGDMDAWLTPFKATGTSVKFIREKQGA</sequence>
<organism evidence="5 6">
    <name type="scientific">Caballeronia calidae</name>
    <dbReference type="NCBI Taxonomy" id="1777139"/>
    <lineage>
        <taxon>Bacteria</taxon>
        <taxon>Pseudomonadati</taxon>
        <taxon>Pseudomonadota</taxon>
        <taxon>Betaproteobacteria</taxon>
        <taxon>Burkholderiales</taxon>
        <taxon>Burkholderiaceae</taxon>
        <taxon>Caballeronia</taxon>
    </lineage>
</organism>
<proteinExistence type="predicted"/>
<dbReference type="PROSITE" id="PS51462">
    <property type="entry name" value="NUDIX"/>
    <property type="match status" value="1"/>
</dbReference>
<dbReference type="AlphaFoldDB" id="A0A158A6K6"/>
<dbReference type="OrthoDB" id="6613765at2"/>
<protein>
    <submittedName>
        <fullName evidence="5">NUDIX domain protein</fullName>
    </submittedName>
</protein>
<feature type="domain" description="Nudix hydrolase" evidence="4">
    <location>
        <begin position="2"/>
        <end position="135"/>
    </location>
</feature>
<feature type="compositionally biased region" description="Basic and acidic residues" evidence="3">
    <location>
        <begin position="403"/>
        <end position="419"/>
    </location>
</feature>
<keyword evidence="2" id="KW-0378">Hydrolase</keyword>
<evidence type="ECO:0000256" key="2">
    <source>
        <dbReference type="ARBA" id="ARBA00022801"/>
    </source>
</evidence>
<comment type="cofactor">
    <cofactor evidence="1">
        <name>Mg(2+)</name>
        <dbReference type="ChEBI" id="CHEBI:18420"/>
    </cofactor>
</comment>
<dbReference type="SUPFAM" id="SSF55811">
    <property type="entry name" value="Nudix"/>
    <property type="match status" value="1"/>
</dbReference>
<evidence type="ECO:0000256" key="3">
    <source>
        <dbReference type="SAM" id="MobiDB-lite"/>
    </source>
</evidence>
<dbReference type="GO" id="GO:0016787">
    <property type="term" value="F:hydrolase activity"/>
    <property type="evidence" value="ECO:0007669"/>
    <property type="project" value="UniProtKB-KW"/>
</dbReference>
<comment type="caution">
    <text evidence="5">The sequence shown here is derived from an EMBL/GenBank/DDBJ whole genome shotgun (WGS) entry which is preliminary data.</text>
</comment>
<dbReference type="PROSITE" id="PS00893">
    <property type="entry name" value="NUDIX_BOX"/>
    <property type="match status" value="1"/>
</dbReference>
<keyword evidence="6" id="KW-1185">Reference proteome</keyword>
<feature type="region of interest" description="Disordered" evidence="3">
    <location>
        <begin position="332"/>
        <end position="419"/>
    </location>
</feature>
<dbReference type="InterPro" id="IPR000086">
    <property type="entry name" value="NUDIX_hydrolase_dom"/>
</dbReference>
<evidence type="ECO:0000313" key="6">
    <source>
        <dbReference type="Proteomes" id="UP000071859"/>
    </source>
</evidence>
<feature type="compositionally biased region" description="Basic and acidic residues" evidence="3">
    <location>
        <begin position="355"/>
        <end position="396"/>
    </location>
</feature>
<dbReference type="InterPro" id="IPR015797">
    <property type="entry name" value="NUDIX_hydrolase-like_dom_sf"/>
</dbReference>
<accession>A0A158A6K6</accession>
<evidence type="ECO:0000259" key="4">
    <source>
        <dbReference type="PROSITE" id="PS51462"/>
    </source>
</evidence>
<reference evidence="5" key="1">
    <citation type="submission" date="2016-01" db="EMBL/GenBank/DDBJ databases">
        <authorList>
            <person name="Peeters C."/>
        </authorList>
    </citation>
    <scope>NUCLEOTIDE SEQUENCE</scope>
    <source>
        <strain evidence="5">LMG 29321</strain>
    </source>
</reference>
<dbReference type="Proteomes" id="UP000071859">
    <property type="component" value="Unassembled WGS sequence"/>
</dbReference>